<accession>K0B2Q4</accession>
<dbReference type="HOGENOM" id="CLU_055073_0_0_9"/>
<evidence type="ECO:0000313" key="3">
    <source>
        <dbReference type="Proteomes" id="UP000006094"/>
    </source>
</evidence>
<reference evidence="2 3" key="1">
    <citation type="journal article" date="2012" name="PLoS ONE">
        <title>The purine-utilizing bacterium Clostridium acidurici 9a: a genome-guided metabolic reconsideration.</title>
        <authorList>
            <person name="Hartwich K."/>
            <person name="Poehlein A."/>
            <person name="Daniel R."/>
        </authorList>
    </citation>
    <scope>NUCLEOTIDE SEQUENCE [LARGE SCALE GENOMIC DNA]</scope>
    <source>
        <strain evidence="3">ATCC 7906 / DSM 604 / BCRC 14475 / CIP 104303 / KCTC 5404 / NCIMB 10678 / 9a</strain>
    </source>
</reference>
<dbReference type="STRING" id="1128398.Curi_c18760"/>
<protein>
    <submittedName>
        <fullName evidence="2">Membrane protein-like protein</fullName>
    </submittedName>
</protein>
<evidence type="ECO:0000259" key="1">
    <source>
        <dbReference type="Pfam" id="PF09925"/>
    </source>
</evidence>
<feature type="domain" description="DUF2157" evidence="1">
    <location>
        <begin position="21"/>
        <end position="153"/>
    </location>
</feature>
<dbReference type="PATRIC" id="fig|1128398.3.peg.1931"/>
<name>K0B2Q4_GOTA9</name>
<dbReference type="OrthoDB" id="5351773at2"/>
<dbReference type="eggNOG" id="COG4872">
    <property type="taxonomic scope" value="Bacteria"/>
</dbReference>
<evidence type="ECO:0000313" key="2">
    <source>
        <dbReference type="EMBL" id="AFS78881.1"/>
    </source>
</evidence>
<dbReference type="AlphaFoldDB" id="K0B2Q4"/>
<dbReference type="RefSeq" id="WP_014968017.1">
    <property type="nucleotide sequence ID" value="NC_018664.1"/>
</dbReference>
<organism evidence="2 3">
    <name type="scientific">Gottschalkia acidurici (strain ATCC 7906 / DSM 604 / BCRC 14475 / CIP 104303 / KCTC 5404 / NCIMB 10678 / 9a)</name>
    <name type="common">Clostridium acidurici</name>
    <dbReference type="NCBI Taxonomy" id="1128398"/>
    <lineage>
        <taxon>Bacteria</taxon>
        <taxon>Bacillati</taxon>
        <taxon>Bacillota</taxon>
        <taxon>Tissierellia</taxon>
        <taxon>Tissierellales</taxon>
        <taxon>Gottschalkiaceae</taxon>
        <taxon>Gottschalkia</taxon>
    </lineage>
</organism>
<gene>
    <name evidence="2" type="ordered locus">Curi_c18760</name>
</gene>
<dbReference type="EMBL" id="CP003326">
    <property type="protein sequence ID" value="AFS78881.1"/>
    <property type="molecule type" value="Genomic_DNA"/>
</dbReference>
<dbReference type="InterPro" id="IPR018677">
    <property type="entry name" value="DUF2157"/>
</dbReference>
<dbReference type="KEGG" id="cad:Curi_c18760"/>
<dbReference type="Proteomes" id="UP000006094">
    <property type="component" value="Chromosome"/>
</dbReference>
<keyword evidence="3" id="KW-1185">Reference proteome</keyword>
<sequence length="359" mass="41234">MDKRLVSRHLFKTISNELDFFQSKGIISSSQKSSMLSNYELKEKHNFIRIVLIVGAILLGAGILSFIASNWIYLSKLYKFLLIIFSIIGVNFIGYRLEISLPKTSRTLYYIGVISYGAGIFLVGQTFNLGGSFHSAFLLWSLGIVAIGLYLKDIIILTFSSFLMLIYSNMYYFSQGETLPTIAIIILPVFYYTLKETNFSKLYTFFINLLSINIVTLVLLRFIGNFKNGSLYILLIMFSLGIIMVFLPIKKDLRYITKLQGHLVHWISGFILTFSSLWGVFSHTSANIFWGIFYFIFALFLMNRGSLFSIAIVCSLILRFYIDISYDFLPKSLVFMIGGLILIIFGFYFERQRKKGEKI</sequence>
<proteinExistence type="predicted"/>
<dbReference type="Pfam" id="PF09925">
    <property type="entry name" value="DUF2157"/>
    <property type="match status" value="1"/>
</dbReference>